<evidence type="ECO:0000256" key="4">
    <source>
        <dbReference type="ARBA" id="ARBA00022801"/>
    </source>
</evidence>
<reference evidence="12 13" key="1">
    <citation type="submission" date="2017-09" db="EMBL/GenBank/DDBJ databases">
        <title>WGS assembly of Aquilegia coerulea Goldsmith.</title>
        <authorList>
            <person name="Hodges S."/>
            <person name="Kramer E."/>
            <person name="Nordborg M."/>
            <person name="Tomkins J."/>
            <person name="Borevitz J."/>
            <person name="Derieg N."/>
            <person name="Yan J."/>
            <person name="Mihaltcheva S."/>
            <person name="Hayes R.D."/>
            <person name="Rokhsar D."/>
        </authorList>
    </citation>
    <scope>NUCLEOTIDE SEQUENCE [LARGE SCALE GENOMIC DNA]</scope>
    <source>
        <strain evidence="13">cv. Goldsmith</strain>
    </source>
</reference>
<evidence type="ECO:0000256" key="7">
    <source>
        <dbReference type="ARBA" id="ARBA00047928"/>
    </source>
</evidence>
<evidence type="ECO:0000256" key="8">
    <source>
        <dbReference type="ARBA" id="ARBA00057335"/>
    </source>
</evidence>
<evidence type="ECO:0000313" key="12">
    <source>
        <dbReference type="EMBL" id="PIA61028.1"/>
    </source>
</evidence>
<comment type="catalytic activity">
    <reaction evidence="7 10">
        <text>[(1-&gt;4)-alpha-D-galacturonosyl methyl ester](n) + n H2O = [(1-&gt;4)-alpha-D-galacturonosyl](n) + n methanol + n H(+)</text>
        <dbReference type="Rhea" id="RHEA:22380"/>
        <dbReference type="Rhea" id="RHEA-COMP:14570"/>
        <dbReference type="Rhea" id="RHEA-COMP:14573"/>
        <dbReference type="ChEBI" id="CHEBI:15377"/>
        <dbReference type="ChEBI" id="CHEBI:15378"/>
        <dbReference type="ChEBI" id="CHEBI:17790"/>
        <dbReference type="ChEBI" id="CHEBI:140522"/>
        <dbReference type="ChEBI" id="CHEBI:140523"/>
        <dbReference type="EC" id="3.1.1.11"/>
    </reaction>
</comment>
<dbReference type="EMBL" id="KZ305020">
    <property type="protein sequence ID" value="PIA61028.1"/>
    <property type="molecule type" value="Genomic_DNA"/>
</dbReference>
<dbReference type="InterPro" id="IPR033131">
    <property type="entry name" value="Pectinesterase_Asp_AS"/>
</dbReference>
<name>A0A2G5EZ53_AQUCA</name>
<dbReference type="STRING" id="218851.A0A2G5EZ53"/>
<proteinExistence type="inferred from homology"/>
<dbReference type="PANTHER" id="PTHR31321:SF134">
    <property type="entry name" value="PECTINESTERASE"/>
    <property type="match status" value="1"/>
</dbReference>
<keyword evidence="5 10" id="KW-0063">Aspartyl esterase</keyword>
<keyword evidence="13" id="KW-1185">Reference proteome</keyword>
<dbReference type="EC" id="3.1.1.11" evidence="3 10"/>
<feature type="active site" evidence="9">
    <location>
        <position position="172"/>
    </location>
</feature>
<dbReference type="SUPFAM" id="SSF51126">
    <property type="entry name" value="Pectin lyase-like"/>
    <property type="match status" value="1"/>
</dbReference>
<dbReference type="OrthoDB" id="2019149at2759"/>
<dbReference type="InterPro" id="IPR011050">
    <property type="entry name" value="Pectin_lyase_fold/virulence"/>
</dbReference>
<dbReference type="AlphaFoldDB" id="A0A2G5EZ53"/>
<accession>A0A2G5EZ53</accession>
<gene>
    <name evidence="12" type="ORF">AQUCO_00300510v1</name>
</gene>
<evidence type="ECO:0000256" key="2">
    <source>
        <dbReference type="ARBA" id="ARBA00008891"/>
    </source>
</evidence>
<dbReference type="PROSITE" id="PS00503">
    <property type="entry name" value="PECTINESTERASE_2"/>
    <property type="match status" value="1"/>
</dbReference>
<protein>
    <recommendedName>
        <fullName evidence="3 10">Pectinesterase</fullName>
        <ecNumber evidence="3 10">3.1.1.11</ecNumber>
    </recommendedName>
</protein>
<dbReference type="FunCoup" id="A0A2G5EZ53">
    <property type="interactions" value="31"/>
</dbReference>
<evidence type="ECO:0000256" key="1">
    <source>
        <dbReference type="ARBA" id="ARBA00005184"/>
    </source>
</evidence>
<comment type="pathway">
    <text evidence="1 10">Glycan metabolism; pectin degradation; 2-dehydro-3-deoxy-D-gluconate from pectin: step 1/5.</text>
</comment>
<evidence type="ECO:0000256" key="10">
    <source>
        <dbReference type="RuleBase" id="RU000589"/>
    </source>
</evidence>
<dbReference type="FunFam" id="2.160.20.10:FF:000013">
    <property type="entry name" value="Pectinesterase"/>
    <property type="match status" value="1"/>
</dbReference>
<evidence type="ECO:0000256" key="3">
    <source>
        <dbReference type="ARBA" id="ARBA00013229"/>
    </source>
</evidence>
<evidence type="ECO:0000256" key="6">
    <source>
        <dbReference type="ARBA" id="ARBA00023180"/>
    </source>
</evidence>
<dbReference type="Pfam" id="PF01095">
    <property type="entry name" value="Pectinesterase"/>
    <property type="match status" value="1"/>
</dbReference>
<dbReference type="UniPathway" id="UPA00545">
    <property type="reaction ID" value="UER00823"/>
</dbReference>
<dbReference type="InterPro" id="IPR012334">
    <property type="entry name" value="Pectin_lyas_fold"/>
</dbReference>
<evidence type="ECO:0000256" key="9">
    <source>
        <dbReference type="PROSITE-ProRule" id="PRU10040"/>
    </source>
</evidence>
<comment type="function">
    <text evidence="8">Acts in the modification of cell walls via demethylesterification of cell wall pectin.</text>
</comment>
<feature type="domain" description="Pectinesterase catalytic" evidence="11">
    <location>
        <begin position="18"/>
        <end position="321"/>
    </location>
</feature>
<evidence type="ECO:0000313" key="13">
    <source>
        <dbReference type="Proteomes" id="UP000230069"/>
    </source>
</evidence>
<dbReference type="GO" id="GO:0030599">
    <property type="term" value="F:pectinesterase activity"/>
    <property type="evidence" value="ECO:0007669"/>
    <property type="project" value="UniProtKB-UniRule"/>
</dbReference>
<dbReference type="InParanoid" id="A0A2G5EZ53"/>
<dbReference type="Gene3D" id="2.160.20.10">
    <property type="entry name" value="Single-stranded right-handed beta-helix, Pectin lyase-like"/>
    <property type="match status" value="1"/>
</dbReference>
<dbReference type="InterPro" id="IPR000070">
    <property type="entry name" value="Pectinesterase_cat"/>
</dbReference>
<organism evidence="12 13">
    <name type="scientific">Aquilegia coerulea</name>
    <name type="common">Rocky mountain columbine</name>
    <dbReference type="NCBI Taxonomy" id="218851"/>
    <lineage>
        <taxon>Eukaryota</taxon>
        <taxon>Viridiplantae</taxon>
        <taxon>Streptophyta</taxon>
        <taxon>Embryophyta</taxon>
        <taxon>Tracheophyta</taxon>
        <taxon>Spermatophyta</taxon>
        <taxon>Magnoliopsida</taxon>
        <taxon>Ranunculales</taxon>
        <taxon>Ranunculaceae</taxon>
        <taxon>Thalictroideae</taxon>
        <taxon>Aquilegia</taxon>
    </lineage>
</organism>
<keyword evidence="4 10" id="KW-0378">Hydrolase</keyword>
<evidence type="ECO:0000256" key="5">
    <source>
        <dbReference type="ARBA" id="ARBA00023085"/>
    </source>
</evidence>
<keyword evidence="6" id="KW-0325">Glycoprotein</keyword>
<dbReference type="GO" id="GO:0045490">
    <property type="term" value="P:pectin catabolic process"/>
    <property type="evidence" value="ECO:0007669"/>
    <property type="project" value="UniProtKB-UniRule"/>
</dbReference>
<dbReference type="GO" id="GO:0042545">
    <property type="term" value="P:cell wall modification"/>
    <property type="evidence" value="ECO:0007669"/>
    <property type="project" value="UniProtKB-UniRule"/>
</dbReference>
<evidence type="ECO:0000259" key="11">
    <source>
        <dbReference type="Pfam" id="PF01095"/>
    </source>
</evidence>
<feature type="non-terminal residue" evidence="12">
    <location>
        <position position="1"/>
    </location>
</feature>
<dbReference type="PANTHER" id="PTHR31321">
    <property type="entry name" value="ACYL-COA THIOESTER HYDROLASE YBHC-RELATED"/>
    <property type="match status" value="1"/>
</dbReference>
<comment type="similarity">
    <text evidence="2">Belongs to the pectinesterase family.</text>
</comment>
<dbReference type="Proteomes" id="UP000230069">
    <property type="component" value="Unassembled WGS sequence"/>
</dbReference>
<sequence length="336" mass="38195">LSDAAAVASPPTRFSKTITIKASGGGDYKTISDAIDEGVPENNSKWIRIIVHSGTYKEKVVIPVNKPYIFLDGENWGNTVITYNGHINLQDSAFQVAADNFVARHITFKNTYNHDYKVLQGNKNPQAQAVAAFIQGDKNSFYQCSFIGLQDTLWDSLGRHFFQNCYIEGSVDFIFGDGQSVYEDLGMSFTVRFLEAKPDFYLNLKMYYKRNPDQVFITAHIRSKETEPTGFVFKYCNVIGTGPTLLGRAWGPYSRVLYYKTQFADIISPEGWYAWGKNNETNLFYAEEDCTGPGSDTSKRVAWQKKLTPAEVNFFTGSSFNNKDHWIENQPIRRRR</sequence>